<keyword evidence="4 12" id="KW-0863">Zinc-finger</keyword>
<keyword evidence="6" id="KW-0805">Transcription regulation</keyword>
<gene>
    <name evidence="16" type="ORF">Fcan01_16093</name>
</gene>
<evidence type="ECO:0000256" key="9">
    <source>
        <dbReference type="ARBA" id="ARBA00023163"/>
    </source>
</evidence>
<dbReference type="PROSITE" id="PS50950">
    <property type="entry name" value="ZF_THAP"/>
    <property type="match status" value="2"/>
</dbReference>
<evidence type="ECO:0000256" key="5">
    <source>
        <dbReference type="ARBA" id="ARBA00022833"/>
    </source>
</evidence>
<evidence type="ECO:0000256" key="11">
    <source>
        <dbReference type="ARBA" id="ARBA00023306"/>
    </source>
</evidence>
<keyword evidence="13" id="KW-0812">Transmembrane</keyword>
<organism evidence="16 17">
    <name type="scientific">Folsomia candida</name>
    <name type="common">Springtail</name>
    <dbReference type="NCBI Taxonomy" id="158441"/>
    <lineage>
        <taxon>Eukaryota</taxon>
        <taxon>Metazoa</taxon>
        <taxon>Ecdysozoa</taxon>
        <taxon>Arthropoda</taxon>
        <taxon>Hexapoda</taxon>
        <taxon>Collembola</taxon>
        <taxon>Entomobryomorpha</taxon>
        <taxon>Isotomoidea</taxon>
        <taxon>Isotomidae</taxon>
        <taxon>Proisotominae</taxon>
        <taxon>Folsomia</taxon>
    </lineage>
</organism>
<evidence type="ECO:0000256" key="7">
    <source>
        <dbReference type="ARBA" id="ARBA00023054"/>
    </source>
</evidence>
<dbReference type="PROSITE" id="PS51257">
    <property type="entry name" value="PROKAR_LIPOPROTEIN"/>
    <property type="match status" value="1"/>
</dbReference>
<evidence type="ECO:0000256" key="4">
    <source>
        <dbReference type="ARBA" id="ARBA00022771"/>
    </source>
</evidence>
<evidence type="ECO:0000256" key="10">
    <source>
        <dbReference type="ARBA" id="ARBA00023242"/>
    </source>
</evidence>
<dbReference type="PANTHER" id="PTHR46600">
    <property type="entry name" value="THAP DOMAIN-CONTAINING"/>
    <property type="match status" value="1"/>
</dbReference>
<accession>A0A226DVL1</accession>
<dbReference type="InterPro" id="IPR026516">
    <property type="entry name" value="THAP1/10"/>
</dbReference>
<dbReference type="InterPro" id="IPR006612">
    <property type="entry name" value="THAP_Znf"/>
</dbReference>
<comment type="subcellular location">
    <subcellularLocation>
        <location evidence="1">Nucleus</location>
        <location evidence="1">Nucleoplasm</location>
    </subcellularLocation>
</comment>
<feature type="domain" description="THAP-type" evidence="15">
    <location>
        <begin position="701"/>
        <end position="792"/>
    </location>
</feature>
<proteinExistence type="inferred from homology"/>
<dbReference type="EMBL" id="LNIX01000010">
    <property type="protein sequence ID" value="OXA49293.1"/>
    <property type="molecule type" value="Genomic_DNA"/>
</dbReference>
<dbReference type="GO" id="GO:0043565">
    <property type="term" value="F:sequence-specific DNA binding"/>
    <property type="evidence" value="ECO:0007669"/>
    <property type="project" value="InterPro"/>
</dbReference>
<dbReference type="SMART" id="SM00980">
    <property type="entry name" value="THAP"/>
    <property type="match status" value="2"/>
</dbReference>
<sequence>MVFRTVVFLLIFFINIFPTIQYSPHGSSGCAAGWKPSGRCWRYCKGNGGLWCYTGINCSTGDQCLEMNTCVNITCKDHQLDCVPDCSHDYYTPRGSANCGFGPKCTYCMGNSGDWCYTSEECGREGCTSICRREKCPTGEAGCVLNCNLKISHPVKSNDPRLPDEELSTLKTPQDANFECKLILTTVNAVSHLAFNWITTQSSTSNLGLSWTFYMKSRLDEKQPISRKFSNRFSKPCTYVFIFEQYFILNPSYEYNFLLEHYSWSTSTTIVVVTDFNPPAENPRIWVTMGTQIFVHIWDWVTLEYSKTTDRYHQISDVWGSLIQPKHRDFSRMKVGYPFQGNNMFSKTCSRMSTYSGKNIAAQQRFCQNEEIEYLFMEGYFNLTLTSWGNQQPGRDGDYLPKFVAEKRFVVKYSTDDVAALAVGRQTRPGIIYCKKYDIFGTENASIDVWLSPFDQLMWILLILMVLLIALNSFNLKITSVREVARAYAYQIYVLTSILIRNGVQEYTQRFCLFGLLSQLIPCLYESIITGKLLAPIAPHKFQDVGELVRNGYVINYDIESYDKDMIWKEEGIIEEFKKGGVSNKLNDSFIYTSLNLLANFYKTQRGKDTMVNMLSNEDRFQCYLSARKEPEVVLLSEEIELFVRLVKKRHKCHVLRVGDRLHFYWFFYVPHKEAIGVQKIGVEDHFSDVIRLENLSTFFMFWGFQPCCVPTCSYHDRQAPDITYHFFPKRPMHANVRHKWVEFIRVARNEKNWEPEPDVSKICSRHFHPSDFRLNAALRTNLIVTAIPSLNLGFVAENTEKKEQISEHCTKLDDRLDYDGRRSAAENKIVVDPTTEHAKRIKIQDIQMEDKREEYGSTQSVWILRDGDIFPQPVDNFEIVPNTYEYSSDEEEEAIGPDPLEGVGYVPDDDTQNPPNSATDTTPAKINLAEVATTVNTAQNYACRTTCVVPGCKSRYGVTPGISMFRFPKAPETLQKWLDFTRGLVNDENWVHSNSSTVCSLHFQVGTRSLGARSRLLSCAFPTYCVHPNPNPES</sequence>
<keyword evidence="3" id="KW-0479">Metal-binding</keyword>
<keyword evidence="5" id="KW-0862">Zinc</keyword>
<keyword evidence="13" id="KW-1133">Transmembrane helix</keyword>
<evidence type="ECO:0000256" key="8">
    <source>
        <dbReference type="ARBA" id="ARBA00023125"/>
    </source>
</evidence>
<comment type="similarity">
    <text evidence="2">Belongs to the THAP1 family.</text>
</comment>
<name>A0A226DVL1_FOLCA</name>
<evidence type="ECO:0000259" key="15">
    <source>
        <dbReference type="PROSITE" id="PS50950"/>
    </source>
</evidence>
<comment type="caution">
    <text evidence="16">The sequence shown here is derived from an EMBL/GenBank/DDBJ whole genome shotgun (WGS) entry which is preliminary data.</text>
</comment>
<feature type="domain" description="THAP-type" evidence="15">
    <location>
        <begin position="944"/>
        <end position="1026"/>
    </location>
</feature>
<keyword evidence="8 12" id="KW-0238">DNA-binding</keyword>
<dbReference type="SUPFAM" id="SSF57716">
    <property type="entry name" value="Glucocorticoid receptor-like (DNA-binding domain)"/>
    <property type="match status" value="2"/>
</dbReference>
<dbReference type="Pfam" id="PF05485">
    <property type="entry name" value="THAP"/>
    <property type="match status" value="2"/>
</dbReference>
<dbReference type="GO" id="GO:0008270">
    <property type="term" value="F:zinc ion binding"/>
    <property type="evidence" value="ECO:0007669"/>
    <property type="project" value="UniProtKB-KW"/>
</dbReference>
<keyword evidence="7" id="KW-0175">Coiled coil</keyword>
<evidence type="ECO:0000256" key="14">
    <source>
        <dbReference type="SAM" id="SignalP"/>
    </source>
</evidence>
<dbReference type="Gene3D" id="6.20.210.20">
    <property type="entry name" value="THAP domain"/>
    <property type="match status" value="1"/>
</dbReference>
<reference evidence="16 17" key="1">
    <citation type="submission" date="2015-12" db="EMBL/GenBank/DDBJ databases">
        <title>The genome of Folsomia candida.</title>
        <authorList>
            <person name="Faddeeva A."/>
            <person name="Derks M.F."/>
            <person name="Anvar Y."/>
            <person name="Smit S."/>
            <person name="Van Straalen N."/>
            <person name="Roelofs D."/>
        </authorList>
    </citation>
    <scope>NUCLEOTIDE SEQUENCE [LARGE SCALE GENOMIC DNA]</scope>
    <source>
        <strain evidence="16 17">VU population</strain>
        <tissue evidence="16">Whole body</tissue>
    </source>
</reference>
<evidence type="ECO:0000256" key="12">
    <source>
        <dbReference type="PROSITE-ProRule" id="PRU00309"/>
    </source>
</evidence>
<keyword evidence="13" id="KW-0472">Membrane</keyword>
<dbReference type="GO" id="GO:0005654">
    <property type="term" value="C:nucleoplasm"/>
    <property type="evidence" value="ECO:0007669"/>
    <property type="project" value="UniProtKB-SubCell"/>
</dbReference>
<evidence type="ECO:0000256" key="2">
    <source>
        <dbReference type="ARBA" id="ARBA00006177"/>
    </source>
</evidence>
<dbReference type="PANTHER" id="PTHR46600:SF1">
    <property type="entry name" value="THAP DOMAIN-CONTAINING PROTEIN 1"/>
    <property type="match status" value="1"/>
</dbReference>
<feature type="transmembrane region" description="Helical" evidence="13">
    <location>
        <begin position="457"/>
        <end position="475"/>
    </location>
</feature>
<keyword evidence="11" id="KW-0131">Cell cycle</keyword>
<evidence type="ECO:0000256" key="1">
    <source>
        <dbReference type="ARBA" id="ARBA00004642"/>
    </source>
</evidence>
<evidence type="ECO:0000256" key="3">
    <source>
        <dbReference type="ARBA" id="ARBA00022723"/>
    </source>
</evidence>
<evidence type="ECO:0000256" key="6">
    <source>
        <dbReference type="ARBA" id="ARBA00023015"/>
    </source>
</evidence>
<evidence type="ECO:0000313" key="17">
    <source>
        <dbReference type="Proteomes" id="UP000198287"/>
    </source>
</evidence>
<protein>
    <submittedName>
        <fullName evidence="16">THAP domain-containing protein 11</fullName>
    </submittedName>
</protein>
<feature type="chain" id="PRO_5012036489" evidence="14">
    <location>
        <begin position="23"/>
        <end position="1035"/>
    </location>
</feature>
<dbReference type="InterPro" id="IPR038441">
    <property type="entry name" value="THAP_Znf_sf"/>
</dbReference>
<keyword evidence="9" id="KW-0804">Transcription</keyword>
<keyword evidence="17" id="KW-1185">Reference proteome</keyword>
<dbReference type="SMART" id="SM00692">
    <property type="entry name" value="DM3"/>
    <property type="match status" value="2"/>
</dbReference>
<dbReference type="OrthoDB" id="7312725at2759"/>
<evidence type="ECO:0000256" key="13">
    <source>
        <dbReference type="SAM" id="Phobius"/>
    </source>
</evidence>
<dbReference type="Proteomes" id="UP000198287">
    <property type="component" value="Unassembled WGS sequence"/>
</dbReference>
<keyword evidence="10" id="KW-0539">Nucleus</keyword>
<evidence type="ECO:0000313" key="16">
    <source>
        <dbReference type="EMBL" id="OXA49293.1"/>
    </source>
</evidence>
<dbReference type="AlphaFoldDB" id="A0A226DVL1"/>
<keyword evidence="14" id="KW-0732">Signal</keyword>
<feature type="signal peptide" evidence="14">
    <location>
        <begin position="1"/>
        <end position="22"/>
    </location>
</feature>